<dbReference type="Proteomes" id="UP001250214">
    <property type="component" value="Unassembled WGS sequence"/>
</dbReference>
<feature type="transmembrane region" description="Helical" evidence="7">
    <location>
        <begin position="59"/>
        <end position="83"/>
    </location>
</feature>
<dbReference type="InterPro" id="IPR010432">
    <property type="entry name" value="RDD"/>
</dbReference>
<dbReference type="Pfam" id="PF06271">
    <property type="entry name" value="RDD"/>
    <property type="match status" value="1"/>
</dbReference>
<comment type="caution">
    <text evidence="9">The sequence shown here is derived from an EMBL/GenBank/DDBJ whole genome shotgun (WGS) entry which is preliminary data.</text>
</comment>
<keyword evidence="4 7" id="KW-1133">Transmembrane helix</keyword>
<feature type="compositionally biased region" description="Pro residues" evidence="6">
    <location>
        <begin position="7"/>
        <end position="29"/>
    </location>
</feature>
<dbReference type="PANTHER" id="PTHR36115:SF4">
    <property type="entry name" value="MEMBRANE PROTEIN"/>
    <property type="match status" value="1"/>
</dbReference>
<evidence type="ECO:0000256" key="3">
    <source>
        <dbReference type="ARBA" id="ARBA00022692"/>
    </source>
</evidence>
<feature type="region of interest" description="Disordered" evidence="6">
    <location>
        <begin position="196"/>
        <end position="224"/>
    </location>
</feature>
<comment type="subcellular location">
    <subcellularLocation>
        <location evidence="1">Cell membrane</location>
        <topology evidence="1">Multi-pass membrane protein</topology>
    </subcellularLocation>
</comment>
<feature type="transmembrane region" description="Helical" evidence="7">
    <location>
        <begin position="95"/>
        <end position="115"/>
    </location>
</feature>
<keyword evidence="5 7" id="KW-0472">Membrane</keyword>
<proteinExistence type="predicted"/>
<feature type="region of interest" description="Disordered" evidence="6">
    <location>
        <begin position="1"/>
        <end position="36"/>
    </location>
</feature>
<evidence type="ECO:0000256" key="2">
    <source>
        <dbReference type="ARBA" id="ARBA00022475"/>
    </source>
</evidence>
<dbReference type="EMBL" id="JAVLVT010000001">
    <property type="protein sequence ID" value="MDS1269630.1"/>
    <property type="molecule type" value="Genomic_DNA"/>
</dbReference>
<keyword evidence="3 7" id="KW-0812">Transmembrane</keyword>
<evidence type="ECO:0000256" key="7">
    <source>
        <dbReference type="SAM" id="Phobius"/>
    </source>
</evidence>
<evidence type="ECO:0000259" key="8">
    <source>
        <dbReference type="Pfam" id="PF06271"/>
    </source>
</evidence>
<evidence type="ECO:0000256" key="1">
    <source>
        <dbReference type="ARBA" id="ARBA00004651"/>
    </source>
</evidence>
<name>A0ABU2H473_9ACTN</name>
<dbReference type="InterPro" id="IPR051791">
    <property type="entry name" value="Pra-immunoreactive"/>
</dbReference>
<gene>
    <name evidence="9" type="ORF">RIF23_04915</name>
</gene>
<keyword evidence="10" id="KW-1185">Reference proteome</keyword>
<evidence type="ECO:0000313" key="9">
    <source>
        <dbReference type="EMBL" id="MDS1269630.1"/>
    </source>
</evidence>
<accession>A0ABU2H473</accession>
<dbReference type="RefSeq" id="WP_310911088.1">
    <property type="nucleotide sequence ID" value="NZ_JAVLVT010000001.1"/>
</dbReference>
<evidence type="ECO:0000313" key="10">
    <source>
        <dbReference type="Proteomes" id="UP001250214"/>
    </source>
</evidence>
<evidence type="ECO:0000256" key="6">
    <source>
        <dbReference type="SAM" id="MobiDB-lite"/>
    </source>
</evidence>
<feature type="compositionally biased region" description="Pro residues" evidence="6">
    <location>
        <begin position="201"/>
        <end position="224"/>
    </location>
</feature>
<dbReference type="PANTHER" id="PTHR36115">
    <property type="entry name" value="PROLINE-RICH ANTIGEN HOMOLOG-RELATED"/>
    <property type="match status" value="1"/>
</dbReference>
<evidence type="ECO:0000256" key="5">
    <source>
        <dbReference type="ARBA" id="ARBA00023136"/>
    </source>
</evidence>
<reference evidence="10" key="1">
    <citation type="submission" date="2023-07" db="EMBL/GenBank/DDBJ databases">
        <title>Novel species in the genus Lipingzhangella isolated from Sambhar Salt Lake.</title>
        <authorList>
            <person name="Jiya N."/>
            <person name="Kajale S."/>
            <person name="Sharma A."/>
        </authorList>
    </citation>
    <scope>NUCLEOTIDE SEQUENCE [LARGE SCALE GENOMIC DNA]</scope>
    <source>
        <strain evidence="10">LS1_29</strain>
    </source>
</reference>
<sequence>MSQPFQQPHPAPPPAGTGPAPGYPPPTSPHRPWALPAAQLPGPPPAGYGARAGAYVVDLLLVVAMFLIVFYGGMFLVIDLTGAQGQQMEDAPEPAIAMVLLIPGTMLLAFAYFWLMHAHSGRTVGKLLFGIKVISIQTGERPSPGLAAGRVLVHWGLSWVGCVGWFLDVLWPLWDEPYRQAVHDKAVRTRVVRVRGSQTWDPPPYPQPPAAPPQSPPQAPAPPR</sequence>
<feature type="domain" description="RDD" evidence="8">
    <location>
        <begin position="46"/>
        <end position="186"/>
    </location>
</feature>
<keyword evidence="2" id="KW-1003">Cell membrane</keyword>
<protein>
    <submittedName>
        <fullName evidence="9">RDD family protein</fullName>
    </submittedName>
</protein>
<evidence type="ECO:0000256" key="4">
    <source>
        <dbReference type="ARBA" id="ARBA00022989"/>
    </source>
</evidence>
<organism evidence="9 10">
    <name type="scientific">Lipingzhangella rawalii</name>
    <dbReference type="NCBI Taxonomy" id="2055835"/>
    <lineage>
        <taxon>Bacteria</taxon>
        <taxon>Bacillati</taxon>
        <taxon>Actinomycetota</taxon>
        <taxon>Actinomycetes</taxon>
        <taxon>Streptosporangiales</taxon>
        <taxon>Nocardiopsidaceae</taxon>
        <taxon>Lipingzhangella</taxon>
    </lineage>
</organism>